<dbReference type="Gene3D" id="1.10.10.60">
    <property type="entry name" value="Homeodomain-like"/>
    <property type="match status" value="1"/>
</dbReference>
<evidence type="ECO:0000256" key="2">
    <source>
        <dbReference type="ARBA" id="ARBA00023125"/>
    </source>
</evidence>
<dbReference type="PANTHER" id="PTHR43280">
    <property type="entry name" value="ARAC-FAMILY TRANSCRIPTIONAL REGULATOR"/>
    <property type="match status" value="1"/>
</dbReference>
<keyword evidence="1" id="KW-0805">Transcription regulation</keyword>
<accession>A0ABU9NDA9</accession>
<dbReference type="Pfam" id="PF12833">
    <property type="entry name" value="HTH_18"/>
    <property type="match status" value="1"/>
</dbReference>
<keyword evidence="3" id="KW-0804">Transcription</keyword>
<reference evidence="5 6" key="1">
    <citation type="submission" date="2024-03" db="EMBL/GenBank/DDBJ databases">
        <title>Two novel species of the genus Flavobacterium exhibiting potentially degradation of complex polysaccharides.</title>
        <authorList>
            <person name="Lian X."/>
        </authorList>
    </citation>
    <scope>NUCLEOTIDE SEQUENCE [LARGE SCALE GENOMIC DNA]</scope>
    <source>
        <strain evidence="6">j3</strain>
    </source>
</reference>
<dbReference type="InterPro" id="IPR020449">
    <property type="entry name" value="Tscrpt_reg_AraC-type_HTH"/>
</dbReference>
<evidence type="ECO:0000259" key="4">
    <source>
        <dbReference type="PROSITE" id="PS01124"/>
    </source>
</evidence>
<keyword evidence="6" id="KW-1185">Reference proteome</keyword>
<dbReference type="InterPro" id="IPR018060">
    <property type="entry name" value="HTH_AraC"/>
</dbReference>
<dbReference type="RefSeq" id="WP_342697130.1">
    <property type="nucleotide sequence ID" value="NZ_JBCGDO010000038.1"/>
</dbReference>
<dbReference type="Proteomes" id="UP001460072">
    <property type="component" value="Unassembled WGS sequence"/>
</dbReference>
<dbReference type="PROSITE" id="PS01124">
    <property type="entry name" value="HTH_ARAC_FAMILY_2"/>
    <property type="match status" value="1"/>
</dbReference>
<dbReference type="SMART" id="SM00342">
    <property type="entry name" value="HTH_ARAC"/>
    <property type="match status" value="1"/>
</dbReference>
<name>A0ABU9NDA9_9FLAO</name>
<dbReference type="SUPFAM" id="SSF46689">
    <property type="entry name" value="Homeodomain-like"/>
    <property type="match status" value="1"/>
</dbReference>
<sequence length="296" mass="34821">MKQNIKRFNEINEFFETTGFEKRTDIADFFVFRFDELPKDNALKMPPYQKDFYQVSLILNSGNAVANINEQSNKALENTLYFLSPDHIFSWQRNMRTTGFVVYFKTEFLNFFSGNFKNEFSFFNLSEQNFLKLDIEQIVELASDFEKLYKEYYTPNAYRVHILQSFLLSLLFKCKSLQEVIGSININPSKKQELVFQFQNLVTNCYIKHKQVGEYAKKLNVSANTLNQNSKEVLGITAKELISEKIIQEAKKLLKYSAEDISEIAYSIGFEEPTHFIRFFKNQTSTTPKEYRNSQM</sequence>
<dbReference type="EMBL" id="JBCGDO010000038">
    <property type="protein sequence ID" value="MEM0543963.1"/>
    <property type="molecule type" value="Genomic_DNA"/>
</dbReference>
<evidence type="ECO:0000313" key="5">
    <source>
        <dbReference type="EMBL" id="MEM0543963.1"/>
    </source>
</evidence>
<proteinExistence type="predicted"/>
<organism evidence="5 6">
    <name type="scientific">Flavobacterium aureirubrum</name>
    <dbReference type="NCBI Taxonomy" id="3133147"/>
    <lineage>
        <taxon>Bacteria</taxon>
        <taxon>Pseudomonadati</taxon>
        <taxon>Bacteroidota</taxon>
        <taxon>Flavobacteriia</taxon>
        <taxon>Flavobacteriales</taxon>
        <taxon>Flavobacteriaceae</taxon>
        <taxon>Flavobacterium</taxon>
    </lineage>
</organism>
<gene>
    <name evidence="5" type="ORF">WFZ85_15255</name>
</gene>
<dbReference type="PRINTS" id="PR00032">
    <property type="entry name" value="HTHARAC"/>
</dbReference>
<feature type="domain" description="HTH araC/xylS-type" evidence="4">
    <location>
        <begin position="196"/>
        <end position="294"/>
    </location>
</feature>
<evidence type="ECO:0000256" key="3">
    <source>
        <dbReference type="ARBA" id="ARBA00023163"/>
    </source>
</evidence>
<evidence type="ECO:0000256" key="1">
    <source>
        <dbReference type="ARBA" id="ARBA00023015"/>
    </source>
</evidence>
<comment type="caution">
    <text evidence="5">The sequence shown here is derived from an EMBL/GenBank/DDBJ whole genome shotgun (WGS) entry which is preliminary data.</text>
</comment>
<evidence type="ECO:0000313" key="6">
    <source>
        <dbReference type="Proteomes" id="UP001460072"/>
    </source>
</evidence>
<keyword evidence="2" id="KW-0238">DNA-binding</keyword>
<dbReference type="InterPro" id="IPR009057">
    <property type="entry name" value="Homeodomain-like_sf"/>
</dbReference>
<dbReference type="PANTHER" id="PTHR43280:SF32">
    <property type="entry name" value="TRANSCRIPTIONAL REGULATORY PROTEIN"/>
    <property type="match status" value="1"/>
</dbReference>
<protein>
    <submittedName>
        <fullName evidence="5">Helix-turn-helix domain-containing protein</fullName>
    </submittedName>
</protein>